<reference evidence="8" key="2">
    <citation type="submission" date="2020-11" db="EMBL/GenBank/DDBJ databases">
        <authorList>
            <person name="McCartney M.A."/>
            <person name="Auch B."/>
            <person name="Kono T."/>
            <person name="Mallez S."/>
            <person name="Becker A."/>
            <person name="Gohl D.M."/>
            <person name="Silverstein K.A.T."/>
            <person name="Koren S."/>
            <person name="Bechman K.B."/>
            <person name="Herman A."/>
            <person name="Abrahante J.E."/>
            <person name="Garbe J."/>
        </authorList>
    </citation>
    <scope>NUCLEOTIDE SEQUENCE</scope>
    <source>
        <strain evidence="8">Duluth1</strain>
        <tissue evidence="8">Whole animal</tissue>
    </source>
</reference>
<evidence type="ECO:0000256" key="3">
    <source>
        <dbReference type="ARBA" id="ARBA00022833"/>
    </source>
</evidence>
<keyword evidence="3" id="KW-0862">Zinc</keyword>
<proteinExistence type="predicted"/>
<keyword evidence="4 5" id="KW-0238">DNA-binding</keyword>
<dbReference type="InterPro" id="IPR006612">
    <property type="entry name" value="THAP_Znf"/>
</dbReference>
<evidence type="ECO:0000313" key="8">
    <source>
        <dbReference type="EMBL" id="KAH3890864.1"/>
    </source>
</evidence>
<keyword evidence="2 5" id="KW-0863">Zinc-finger</keyword>
<evidence type="ECO:0000256" key="5">
    <source>
        <dbReference type="PROSITE-ProRule" id="PRU00309"/>
    </source>
</evidence>
<evidence type="ECO:0000256" key="1">
    <source>
        <dbReference type="ARBA" id="ARBA00022723"/>
    </source>
</evidence>
<dbReference type="Proteomes" id="UP000828390">
    <property type="component" value="Unassembled WGS sequence"/>
</dbReference>
<dbReference type="SMART" id="SM00692">
    <property type="entry name" value="DM3"/>
    <property type="match status" value="1"/>
</dbReference>
<dbReference type="AlphaFoldDB" id="A0A9D4S371"/>
<dbReference type="PANTHER" id="PTHR46600">
    <property type="entry name" value="THAP DOMAIN-CONTAINING"/>
    <property type="match status" value="1"/>
</dbReference>
<dbReference type="PANTHER" id="PTHR46600:SF11">
    <property type="entry name" value="THAP DOMAIN-CONTAINING PROTEIN 10"/>
    <property type="match status" value="1"/>
</dbReference>
<dbReference type="GO" id="GO:0043565">
    <property type="term" value="F:sequence-specific DNA binding"/>
    <property type="evidence" value="ECO:0007669"/>
    <property type="project" value="InterPro"/>
</dbReference>
<feature type="domain" description="THAP-type" evidence="7">
    <location>
        <begin position="1"/>
        <end position="91"/>
    </location>
</feature>
<keyword evidence="9" id="KW-1185">Reference proteome</keyword>
<sequence length="170" mass="19965">MSHRICCVPKCHTTGYGLLEGHGKPSYHAFPAEDDPLRAVWLNKIRRDEDRHFKISHNTVVCFLCFEPDCLDESGFAKRRYLKPGAIPTLFDCWKDKPHLLKRKTPRRENALQRKRANNKTDRKDDVEEKQQVSNNENDTELVMKQLNILMCRSSTLNFKIIFYKNNVKC</sequence>
<feature type="region of interest" description="Disordered" evidence="6">
    <location>
        <begin position="107"/>
        <end position="137"/>
    </location>
</feature>
<dbReference type="PROSITE" id="PS50950">
    <property type="entry name" value="ZF_THAP"/>
    <property type="match status" value="1"/>
</dbReference>
<accession>A0A9D4S371</accession>
<gene>
    <name evidence="8" type="ORF">DPMN_014953</name>
</gene>
<evidence type="ECO:0000256" key="2">
    <source>
        <dbReference type="ARBA" id="ARBA00022771"/>
    </source>
</evidence>
<evidence type="ECO:0000256" key="6">
    <source>
        <dbReference type="SAM" id="MobiDB-lite"/>
    </source>
</evidence>
<dbReference type="SUPFAM" id="SSF57716">
    <property type="entry name" value="Glucocorticoid receptor-like (DNA-binding domain)"/>
    <property type="match status" value="1"/>
</dbReference>
<dbReference type="GO" id="GO:0008270">
    <property type="term" value="F:zinc ion binding"/>
    <property type="evidence" value="ECO:0007669"/>
    <property type="project" value="UniProtKB-KW"/>
</dbReference>
<protein>
    <recommendedName>
        <fullName evidence="7">THAP-type domain-containing protein</fullName>
    </recommendedName>
</protein>
<feature type="compositionally biased region" description="Basic and acidic residues" evidence="6">
    <location>
        <begin position="119"/>
        <end position="131"/>
    </location>
</feature>
<name>A0A9D4S371_DREPO</name>
<dbReference type="Pfam" id="PF05485">
    <property type="entry name" value="THAP"/>
    <property type="match status" value="1"/>
</dbReference>
<keyword evidence="1" id="KW-0479">Metal-binding</keyword>
<reference evidence="8" key="1">
    <citation type="journal article" date="2019" name="bioRxiv">
        <title>The Genome of the Zebra Mussel, Dreissena polymorpha: A Resource for Invasive Species Research.</title>
        <authorList>
            <person name="McCartney M.A."/>
            <person name="Auch B."/>
            <person name="Kono T."/>
            <person name="Mallez S."/>
            <person name="Zhang Y."/>
            <person name="Obille A."/>
            <person name="Becker A."/>
            <person name="Abrahante J.E."/>
            <person name="Garbe J."/>
            <person name="Badalamenti J.P."/>
            <person name="Herman A."/>
            <person name="Mangelson H."/>
            <person name="Liachko I."/>
            <person name="Sullivan S."/>
            <person name="Sone E.D."/>
            <person name="Koren S."/>
            <person name="Silverstein K.A.T."/>
            <person name="Beckman K.B."/>
            <person name="Gohl D.M."/>
        </authorList>
    </citation>
    <scope>NUCLEOTIDE SEQUENCE</scope>
    <source>
        <strain evidence="8">Duluth1</strain>
        <tissue evidence="8">Whole animal</tissue>
    </source>
</reference>
<evidence type="ECO:0000313" key="9">
    <source>
        <dbReference type="Proteomes" id="UP000828390"/>
    </source>
</evidence>
<dbReference type="SMART" id="SM00980">
    <property type="entry name" value="THAP"/>
    <property type="match status" value="1"/>
</dbReference>
<dbReference type="EMBL" id="JAIWYP010000001">
    <property type="protein sequence ID" value="KAH3890864.1"/>
    <property type="molecule type" value="Genomic_DNA"/>
</dbReference>
<dbReference type="InterPro" id="IPR026516">
    <property type="entry name" value="THAP1/10"/>
</dbReference>
<organism evidence="8 9">
    <name type="scientific">Dreissena polymorpha</name>
    <name type="common">Zebra mussel</name>
    <name type="synonym">Mytilus polymorpha</name>
    <dbReference type="NCBI Taxonomy" id="45954"/>
    <lineage>
        <taxon>Eukaryota</taxon>
        <taxon>Metazoa</taxon>
        <taxon>Spiralia</taxon>
        <taxon>Lophotrochozoa</taxon>
        <taxon>Mollusca</taxon>
        <taxon>Bivalvia</taxon>
        <taxon>Autobranchia</taxon>
        <taxon>Heteroconchia</taxon>
        <taxon>Euheterodonta</taxon>
        <taxon>Imparidentia</taxon>
        <taxon>Neoheterodontei</taxon>
        <taxon>Myida</taxon>
        <taxon>Dreissenoidea</taxon>
        <taxon>Dreissenidae</taxon>
        <taxon>Dreissena</taxon>
    </lineage>
</organism>
<evidence type="ECO:0000256" key="4">
    <source>
        <dbReference type="ARBA" id="ARBA00023125"/>
    </source>
</evidence>
<comment type="caution">
    <text evidence="8">The sequence shown here is derived from an EMBL/GenBank/DDBJ whole genome shotgun (WGS) entry which is preliminary data.</text>
</comment>
<evidence type="ECO:0000259" key="7">
    <source>
        <dbReference type="PROSITE" id="PS50950"/>
    </source>
</evidence>